<dbReference type="SUPFAM" id="SSF50615">
    <property type="entry name" value="N-terminal domain of alpha and beta subunits of F1 ATP synthase"/>
    <property type="match status" value="1"/>
</dbReference>
<dbReference type="Pfam" id="PF00306">
    <property type="entry name" value="ATP-synt_ab_C"/>
    <property type="match status" value="1"/>
</dbReference>
<evidence type="ECO:0000256" key="2">
    <source>
        <dbReference type="ARBA" id="ARBA00008936"/>
    </source>
</evidence>
<dbReference type="InterPro" id="IPR005294">
    <property type="entry name" value="ATP_synth_F1_asu"/>
</dbReference>
<feature type="domain" description="ATPase F1/V1/A1 complex alpha/beta subunit nucleotide-binding" evidence="12">
    <location>
        <begin position="125"/>
        <end position="339"/>
    </location>
</feature>
<dbReference type="GO" id="GO:0005524">
    <property type="term" value="F:ATP binding"/>
    <property type="evidence" value="ECO:0007669"/>
    <property type="project" value="UniProtKB-KW"/>
</dbReference>
<protein>
    <recommendedName>
        <fullName evidence="16">ATPase F1/V1/A1 complex alpha/beta subunit nucleotide-binding domain-containing protein</fullName>
    </recommendedName>
</protein>
<keyword evidence="9" id="KW-0139">CF(1)</keyword>
<comment type="caution">
    <text evidence="14">The sequence shown here is derived from an EMBL/GenBank/DDBJ whole genome shotgun (WGS) entry which is preliminary data.</text>
</comment>
<dbReference type="InterPro" id="IPR000793">
    <property type="entry name" value="ATP_synth_asu_C"/>
</dbReference>
<dbReference type="InterPro" id="IPR036121">
    <property type="entry name" value="ATPase_F1/V1/A1_a/bsu_N_sf"/>
</dbReference>
<dbReference type="FunFam" id="3.40.50.300:FF:002432">
    <property type="entry name" value="ATP synthase subunit alpha, mitochondrial"/>
    <property type="match status" value="1"/>
</dbReference>
<evidence type="ECO:0000256" key="9">
    <source>
        <dbReference type="ARBA" id="ARBA00023196"/>
    </source>
</evidence>
<reference evidence="14 15" key="1">
    <citation type="journal article" date="2016" name="Nat. Commun.">
        <title>Thousands of microbial genomes shed light on interconnected biogeochemical processes in an aquifer system.</title>
        <authorList>
            <person name="Anantharaman K."/>
            <person name="Brown C.T."/>
            <person name="Hug L.A."/>
            <person name="Sharon I."/>
            <person name="Castelle C.J."/>
            <person name="Probst A.J."/>
            <person name="Thomas B.C."/>
            <person name="Singh A."/>
            <person name="Wilkins M.J."/>
            <person name="Karaoz U."/>
            <person name="Brodie E.L."/>
            <person name="Williams K.H."/>
            <person name="Hubbard S.S."/>
            <person name="Banfield J.F."/>
        </authorList>
    </citation>
    <scope>NUCLEOTIDE SEQUENCE [LARGE SCALE GENOMIC DNA]</scope>
</reference>
<dbReference type="SUPFAM" id="SSF47917">
    <property type="entry name" value="C-terminal domain of alpha and beta subunits of F1 ATP synthase"/>
    <property type="match status" value="1"/>
</dbReference>
<keyword evidence="4" id="KW-0547">Nucleotide-binding</keyword>
<comment type="similarity">
    <text evidence="2">Belongs to the ATPase alpha/beta chains family.</text>
</comment>
<dbReference type="GO" id="GO:0043531">
    <property type="term" value="F:ADP binding"/>
    <property type="evidence" value="ECO:0007669"/>
    <property type="project" value="TreeGrafter"/>
</dbReference>
<evidence type="ECO:0000256" key="10">
    <source>
        <dbReference type="ARBA" id="ARBA00023310"/>
    </source>
</evidence>
<feature type="domain" description="ATP synthase alpha subunit C-terminal" evidence="13">
    <location>
        <begin position="348"/>
        <end position="461"/>
    </location>
</feature>
<keyword evidence="7" id="KW-0406">Ion transport</keyword>
<keyword evidence="10" id="KW-0066">ATP synthesis</keyword>
<keyword evidence="5" id="KW-0375">Hydrogen ion transport</keyword>
<evidence type="ECO:0000256" key="7">
    <source>
        <dbReference type="ARBA" id="ARBA00023065"/>
    </source>
</evidence>
<evidence type="ECO:0000259" key="13">
    <source>
        <dbReference type="Pfam" id="PF00306"/>
    </source>
</evidence>
<evidence type="ECO:0000256" key="4">
    <source>
        <dbReference type="ARBA" id="ARBA00022741"/>
    </source>
</evidence>
<evidence type="ECO:0000256" key="11">
    <source>
        <dbReference type="ARBA" id="ARBA00026013"/>
    </source>
</evidence>
<dbReference type="PANTHER" id="PTHR48082">
    <property type="entry name" value="ATP SYNTHASE SUBUNIT ALPHA, MITOCHONDRIAL"/>
    <property type="match status" value="1"/>
</dbReference>
<dbReference type="Proteomes" id="UP000178919">
    <property type="component" value="Unassembled WGS sequence"/>
</dbReference>
<keyword evidence="8" id="KW-0472">Membrane</keyword>
<keyword evidence="6" id="KW-0067">ATP-binding</keyword>
<dbReference type="AlphaFoldDB" id="A0A1F6EZ83"/>
<dbReference type="GO" id="GO:0046933">
    <property type="term" value="F:proton-transporting ATP synthase activity, rotational mechanism"/>
    <property type="evidence" value="ECO:0007669"/>
    <property type="project" value="InterPro"/>
</dbReference>
<feature type="non-terminal residue" evidence="14">
    <location>
        <position position="1"/>
    </location>
</feature>
<comment type="subunit">
    <text evidence="11">F-type ATPases have 2 components, CF(1) - the catalytic core - and CF(0) - the membrane proton channel. CF(1) has five subunits: alpha(3), beta(3), gamma(1), delta(1), epsilon(1). CF(0) has four main subunits: a(1), b(1), b'(1) and c(9-12).</text>
</comment>
<dbReference type="GO" id="GO:0045259">
    <property type="term" value="C:proton-transporting ATP synthase complex"/>
    <property type="evidence" value="ECO:0007669"/>
    <property type="project" value="UniProtKB-KW"/>
</dbReference>
<evidence type="ECO:0000313" key="15">
    <source>
        <dbReference type="Proteomes" id="UP000178919"/>
    </source>
</evidence>
<gene>
    <name evidence="14" type="ORF">A3J11_01325</name>
</gene>
<dbReference type="SUPFAM" id="SSF52540">
    <property type="entry name" value="P-loop containing nucleoside triphosphate hydrolases"/>
    <property type="match status" value="1"/>
</dbReference>
<dbReference type="EMBL" id="MFMJ01000039">
    <property type="protein sequence ID" value="OGG78863.1"/>
    <property type="molecule type" value="Genomic_DNA"/>
</dbReference>
<sequence length="478" mass="53329">TGEIGFVEKAVSSLVYARGLPGARQNEVVVFDSGEIGRVVALHESQVEFLSFSRDAVRVGSRVARTDTFLELPLGDEILGATIDPLGYSIDPTRPLPPMKESRPLDIVPSGIETRLRITRPARTGVTLVDRMIPIGKGQRELVVGDQKTGKSHFLLSSLLTHVREGGVGVYAVIGKGKIDTKKIEESFRALGVQNRIVLVVSHIDDPASIIYLTPYAAMTVAEYFRDRGNDVLVVLDDLSMHAKIHRELSLLGRRFPGRNSYPGDMFYTHSRLLERAGNFVTPKGERAITCFPVAEAPQGDITGYIQTNLMSMTDGHLFFDHVLFSQGRRPAVDPFLSVTRVGRQTQTPLEHEIARELVSFLKNAERLHGFVSFGAELGEHIKRTLEKESEILQYLDQTEYDSIPSSVQIFLFGIVWNDLWQGHTRQDIRQMIKTLIESYGAKPDIRRQIDNIVASSDSIKALGIFVRDFAPKYLGMK</sequence>
<accession>A0A1F6EZ83</accession>
<dbReference type="Pfam" id="PF00006">
    <property type="entry name" value="ATP-synt_ab"/>
    <property type="match status" value="1"/>
</dbReference>
<evidence type="ECO:0008006" key="16">
    <source>
        <dbReference type="Google" id="ProtNLM"/>
    </source>
</evidence>
<keyword evidence="3" id="KW-0813">Transport</keyword>
<dbReference type="PANTHER" id="PTHR48082:SF2">
    <property type="entry name" value="ATP SYNTHASE SUBUNIT ALPHA, MITOCHONDRIAL"/>
    <property type="match status" value="1"/>
</dbReference>
<evidence type="ECO:0000256" key="5">
    <source>
        <dbReference type="ARBA" id="ARBA00022781"/>
    </source>
</evidence>
<dbReference type="InterPro" id="IPR027417">
    <property type="entry name" value="P-loop_NTPase"/>
</dbReference>
<evidence type="ECO:0000259" key="12">
    <source>
        <dbReference type="Pfam" id="PF00006"/>
    </source>
</evidence>
<evidence type="ECO:0000313" key="14">
    <source>
        <dbReference type="EMBL" id="OGG78863.1"/>
    </source>
</evidence>
<evidence type="ECO:0000256" key="3">
    <source>
        <dbReference type="ARBA" id="ARBA00022448"/>
    </source>
</evidence>
<dbReference type="InterPro" id="IPR000194">
    <property type="entry name" value="ATPase_F1/V1/A1_a/bsu_nucl-bd"/>
</dbReference>
<evidence type="ECO:0000256" key="1">
    <source>
        <dbReference type="ARBA" id="ARBA00004370"/>
    </source>
</evidence>
<comment type="subcellular location">
    <subcellularLocation>
        <location evidence="1">Membrane</location>
    </subcellularLocation>
</comment>
<proteinExistence type="inferred from homology"/>
<evidence type="ECO:0000256" key="6">
    <source>
        <dbReference type="ARBA" id="ARBA00022840"/>
    </source>
</evidence>
<evidence type="ECO:0000256" key="8">
    <source>
        <dbReference type="ARBA" id="ARBA00023136"/>
    </source>
</evidence>
<dbReference type="Gene3D" id="3.40.50.12240">
    <property type="match status" value="1"/>
</dbReference>
<organism evidence="14 15">
    <name type="scientific">Candidatus Kaiserbacteria bacterium RIFCSPLOWO2_02_FULL_55_12</name>
    <dbReference type="NCBI Taxonomy" id="1798522"/>
    <lineage>
        <taxon>Bacteria</taxon>
        <taxon>Candidatus Kaiseribacteriota</taxon>
    </lineage>
</organism>
<name>A0A1F6EZ83_9BACT</name>